<proteinExistence type="inferred from homology"/>
<evidence type="ECO:0000256" key="2">
    <source>
        <dbReference type="ARBA" id="ARBA00010945"/>
    </source>
</evidence>
<name>A0A5C6RI52_9BACT</name>
<keyword evidence="10 16" id="KW-0227">DNA damage</keyword>
<dbReference type="Gene3D" id="3.40.1170.60">
    <property type="match status" value="1"/>
</dbReference>
<evidence type="ECO:0000256" key="12">
    <source>
        <dbReference type="ARBA" id="ARBA00022932"/>
    </source>
</evidence>
<evidence type="ECO:0000256" key="1">
    <source>
        <dbReference type="ARBA" id="ARBA00004496"/>
    </source>
</evidence>
<dbReference type="InterPro" id="IPR043502">
    <property type="entry name" value="DNA/RNA_pol_sf"/>
</dbReference>
<dbReference type="AlphaFoldDB" id="A0A5C6RI52"/>
<dbReference type="GO" id="GO:0003887">
    <property type="term" value="F:DNA-directed DNA polymerase activity"/>
    <property type="evidence" value="ECO:0007669"/>
    <property type="project" value="UniProtKB-UniRule"/>
</dbReference>
<evidence type="ECO:0000256" key="16">
    <source>
        <dbReference type="HAMAP-Rule" id="MF_01113"/>
    </source>
</evidence>
<accession>A0A5C6RI52</accession>
<sequence>MESSRKIIHIDMDAFYASVEQRDHPELRGKPVAVGGSSLRGVVASASYEARQFGVKSAMPSVTAARLCPGLIFVKSRFEVYREVSQQIRGIFHTYTDLVEPLSLDEAYLDVTQPKRGPKSATLIAAAIRQQIRQETGLTASAGISFNKFLAKVASDINKPDGMKVIPPEEALAFLEQLPIKAFHGIGKVTAEKMRRMGIFNGEGLKRLSEIELVRRFGKAGRHYYRIVRALDDRPVNPNRIRKSIGAERTYREDIEDPAEMKEKLAYLAGVIFKYMQKSDNYGRTLTLKAKMPDFQIITRSKTFARELKRLEEITAVAYELLEEHREEMPRVRLLGLSVSNLQREQQAEGIQLEIDFEHPNLGNEPHEPDHF</sequence>
<dbReference type="InterPro" id="IPR024728">
    <property type="entry name" value="PolY_HhH_motif"/>
</dbReference>
<dbReference type="CDD" id="cd03586">
    <property type="entry name" value="PolY_Pol_IV_kappa"/>
    <property type="match status" value="1"/>
</dbReference>
<dbReference type="RefSeq" id="WP_147168893.1">
    <property type="nucleotide sequence ID" value="NZ_VOOR01000047.1"/>
</dbReference>
<dbReference type="PANTHER" id="PTHR11076:SF33">
    <property type="entry name" value="DNA POLYMERASE KAPPA"/>
    <property type="match status" value="1"/>
</dbReference>
<keyword evidence="4 16" id="KW-0515">Mutator protein</keyword>
<evidence type="ECO:0000256" key="11">
    <source>
        <dbReference type="ARBA" id="ARBA00022842"/>
    </source>
</evidence>
<comment type="subcellular location">
    <subcellularLocation>
        <location evidence="1 16">Cytoplasm</location>
    </subcellularLocation>
</comment>
<dbReference type="GO" id="GO:0003684">
    <property type="term" value="F:damaged DNA binding"/>
    <property type="evidence" value="ECO:0007669"/>
    <property type="project" value="InterPro"/>
</dbReference>
<reference evidence="18 19" key="1">
    <citation type="submission" date="2019-08" db="EMBL/GenBank/DDBJ databases">
        <title>Genome of Phaeodactylibacter luteus.</title>
        <authorList>
            <person name="Bowman J.P."/>
        </authorList>
    </citation>
    <scope>NUCLEOTIDE SEQUENCE [LARGE SCALE GENOMIC DNA]</scope>
    <source>
        <strain evidence="18 19">KCTC 42180</strain>
    </source>
</reference>
<dbReference type="GO" id="GO:0009432">
    <property type="term" value="P:SOS response"/>
    <property type="evidence" value="ECO:0007669"/>
    <property type="project" value="UniProtKB-ARBA"/>
</dbReference>
<evidence type="ECO:0000256" key="9">
    <source>
        <dbReference type="ARBA" id="ARBA00022723"/>
    </source>
</evidence>
<feature type="binding site" evidence="16">
    <location>
        <position position="105"/>
    </location>
    <ligand>
        <name>Mg(2+)</name>
        <dbReference type="ChEBI" id="CHEBI:18420"/>
    </ligand>
</feature>
<organism evidence="18 19">
    <name type="scientific">Phaeodactylibacter luteus</name>
    <dbReference type="NCBI Taxonomy" id="1564516"/>
    <lineage>
        <taxon>Bacteria</taxon>
        <taxon>Pseudomonadati</taxon>
        <taxon>Bacteroidota</taxon>
        <taxon>Saprospiria</taxon>
        <taxon>Saprospirales</taxon>
        <taxon>Haliscomenobacteraceae</taxon>
        <taxon>Phaeodactylibacter</taxon>
    </lineage>
</organism>
<dbReference type="GO" id="GO:0042276">
    <property type="term" value="P:error-prone translesion synthesis"/>
    <property type="evidence" value="ECO:0007669"/>
    <property type="project" value="TreeGrafter"/>
</dbReference>
<dbReference type="GO" id="GO:0005829">
    <property type="term" value="C:cytosol"/>
    <property type="evidence" value="ECO:0007669"/>
    <property type="project" value="TreeGrafter"/>
</dbReference>
<dbReference type="NCBIfam" id="NF010731">
    <property type="entry name" value="PRK14133.1"/>
    <property type="match status" value="1"/>
</dbReference>
<dbReference type="InterPro" id="IPR036775">
    <property type="entry name" value="DNA_pol_Y-fam_lit_finger_sf"/>
</dbReference>
<comment type="catalytic activity">
    <reaction evidence="15 16">
        <text>DNA(n) + a 2'-deoxyribonucleoside 5'-triphosphate = DNA(n+1) + diphosphate</text>
        <dbReference type="Rhea" id="RHEA:22508"/>
        <dbReference type="Rhea" id="RHEA-COMP:17339"/>
        <dbReference type="Rhea" id="RHEA-COMP:17340"/>
        <dbReference type="ChEBI" id="CHEBI:33019"/>
        <dbReference type="ChEBI" id="CHEBI:61560"/>
        <dbReference type="ChEBI" id="CHEBI:173112"/>
        <dbReference type="EC" id="2.7.7.7"/>
    </reaction>
</comment>
<comment type="similarity">
    <text evidence="2 16">Belongs to the DNA polymerase type-Y family.</text>
</comment>
<dbReference type="FunFam" id="3.30.1490.100:FF:000004">
    <property type="entry name" value="DNA polymerase IV"/>
    <property type="match status" value="1"/>
</dbReference>
<feature type="domain" description="UmuC" evidence="17">
    <location>
        <begin position="7"/>
        <end position="187"/>
    </location>
</feature>
<dbReference type="OrthoDB" id="9808813at2"/>
<dbReference type="Proteomes" id="UP000321580">
    <property type="component" value="Unassembled WGS sequence"/>
</dbReference>
<dbReference type="Gene3D" id="3.30.70.270">
    <property type="match status" value="1"/>
</dbReference>
<keyword evidence="6 16" id="KW-0808">Transferase</keyword>
<feature type="active site" evidence="16">
    <location>
        <position position="106"/>
    </location>
</feature>
<dbReference type="Gene3D" id="3.30.1490.100">
    <property type="entry name" value="DNA polymerase, Y-family, little finger domain"/>
    <property type="match status" value="1"/>
</dbReference>
<evidence type="ECO:0000256" key="10">
    <source>
        <dbReference type="ARBA" id="ARBA00022763"/>
    </source>
</evidence>
<dbReference type="FunFam" id="1.10.150.20:FF:000019">
    <property type="entry name" value="DNA polymerase IV"/>
    <property type="match status" value="1"/>
</dbReference>
<feature type="site" description="Substrate discrimination" evidence="16">
    <location>
        <position position="16"/>
    </location>
</feature>
<protein>
    <recommendedName>
        <fullName evidence="16">DNA polymerase IV</fullName>
        <shortName evidence="16">Pol IV</shortName>
        <ecNumber evidence="16">2.7.7.7</ecNumber>
    </recommendedName>
</protein>
<keyword evidence="8 16" id="KW-0235">DNA replication</keyword>
<evidence type="ECO:0000256" key="3">
    <source>
        <dbReference type="ARBA" id="ARBA00011245"/>
    </source>
</evidence>
<comment type="cofactor">
    <cofactor evidence="16">
        <name>Mg(2+)</name>
        <dbReference type="ChEBI" id="CHEBI:18420"/>
    </cofactor>
    <text evidence="16">Binds 2 magnesium ions per subunit.</text>
</comment>
<dbReference type="InterPro" id="IPR017961">
    <property type="entry name" value="DNA_pol_Y-fam_little_finger"/>
</dbReference>
<dbReference type="NCBIfam" id="NF002677">
    <property type="entry name" value="PRK02406.1"/>
    <property type="match status" value="1"/>
</dbReference>
<dbReference type="FunFam" id="3.40.1170.60:FF:000001">
    <property type="entry name" value="DNA polymerase IV"/>
    <property type="match status" value="1"/>
</dbReference>
<keyword evidence="7 16" id="KW-0548">Nucleotidyltransferase</keyword>
<dbReference type="HAMAP" id="MF_01113">
    <property type="entry name" value="DNApol_IV"/>
    <property type="match status" value="1"/>
</dbReference>
<evidence type="ECO:0000256" key="14">
    <source>
        <dbReference type="ARBA" id="ARBA00023204"/>
    </source>
</evidence>
<dbReference type="EC" id="2.7.7.7" evidence="16"/>
<dbReference type="Pfam" id="PF11799">
    <property type="entry name" value="IMS_C"/>
    <property type="match status" value="1"/>
</dbReference>
<dbReference type="PANTHER" id="PTHR11076">
    <property type="entry name" value="DNA REPAIR POLYMERASE UMUC / TRANSFERASE FAMILY MEMBER"/>
    <property type="match status" value="1"/>
</dbReference>
<dbReference type="EMBL" id="VOOR01000047">
    <property type="protein sequence ID" value="TXB61724.1"/>
    <property type="molecule type" value="Genomic_DNA"/>
</dbReference>
<comment type="caution">
    <text evidence="18">The sequence shown here is derived from an EMBL/GenBank/DDBJ whole genome shotgun (WGS) entry which is preliminary data.</text>
</comment>
<evidence type="ECO:0000256" key="15">
    <source>
        <dbReference type="ARBA" id="ARBA00049244"/>
    </source>
</evidence>
<evidence type="ECO:0000259" key="17">
    <source>
        <dbReference type="PROSITE" id="PS50173"/>
    </source>
</evidence>
<dbReference type="InterPro" id="IPR043128">
    <property type="entry name" value="Rev_trsase/Diguanyl_cyclase"/>
</dbReference>
<keyword evidence="9 16" id="KW-0479">Metal-binding</keyword>
<evidence type="ECO:0000256" key="13">
    <source>
        <dbReference type="ARBA" id="ARBA00023125"/>
    </source>
</evidence>
<keyword evidence="11 16" id="KW-0460">Magnesium</keyword>
<evidence type="ECO:0000256" key="4">
    <source>
        <dbReference type="ARBA" id="ARBA00022457"/>
    </source>
</evidence>
<dbReference type="InterPro" id="IPR050116">
    <property type="entry name" value="DNA_polymerase-Y"/>
</dbReference>
<evidence type="ECO:0000256" key="7">
    <source>
        <dbReference type="ARBA" id="ARBA00022695"/>
    </source>
</evidence>
<keyword evidence="12 16" id="KW-0239">DNA-directed DNA polymerase</keyword>
<evidence type="ECO:0000256" key="5">
    <source>
        <dbReference type="ARBA" id="ARBA00022490"/>
    </source>
</evidence>
<evidence type="ECO:0000313" key="18">
    <source>
        <dbReference type="EMBL" id="TXB61724.1"/>
    </source>
</evidence>
<dbReference type="GO" id="GO:0006281">
    <property type="term" value="P:DNA repair"/>
    <property type="evidence" value="ECO:0007669"/>
    <property type="project" value="UniProtKB-UniRule"/>
</dbReference>
<feature type="binding site" evidence="16">
    <location>
        <position position="11"/>
    </location>
    <ligand>
        <name>Mg(2+)</name>
        <dbReference type="ChEBI" id="CHEBI:18420"/>
    </ligand>
</feature>
<keyword evidence="5 16" id="KW-0963">Cytoplasm</keyword>
<evidence type="ECO:0000313" key="19">
    <source>
        <dbReference type="Proteomes" id="UP000321580"/>
    </source>
</evidence>
<keyword evidence="13 16" id="KW-0238">DNA-binding</keyword>
<dbReference type="SUPFAM" id="SSF56672">
    <property type="entry name" value="DNA/RNA polymerases"/>
    <property type="match status" value="1"/>
</dbReference>
<keyword evidence="19" id="KW-1185">Reference proteome</keyword>
<dbReference type="GO" id="GO:0000287">
    <property type="term" value="F:magnesium ion binding"/>
    <property type="evidence" value="ECO:0007669"/>
    <property type="project" value="UniProtKB-UniRule"/>
</dbReference>
<dbReference type="SUPFAM" id="SSF100879">
    <property type="entry name" value="Lesion bypass DNA polymerase (Y-family), little finger domain"/>
    <property type="match status" value="1"/>
</dbReference>
<dbReference type="Gene3D" id="1.10.150.20">
    <property type="entry name" value="5' to 3' exonuclease, C-terminal subdomain"/>
    <property type="match status" value="1"/>
</dbReference>
<dbReference type="Pfam" id="PF11798">
    <property type="entry name" value="IMS_HHH"/>
    <property type="match status" value="1"/>
</dbReference>
<dbReference type="PROSITE" id="PS50173">
    <property type="entry name" value="UMUC"/>
    <property type="match status" value="1"/>
</dbReference>
<evidence type="ECO:0000256" key="8">
    <source>
        <dbReference type="ARBA" id="ARBA00022705"/>
    </source>
</evidence>
<evidence type="ECO:0000256" key="6">
    <source>
        <dbReference type="ARBA" id="ARBA00022679"/>
    </source>
</evidence>
<keyword evidence="14 16" id="KW-0234">DNA repair</keyword>
<dbReference type="InterPro" id="IPR022880">
    <property type="entry name" value="DNApol_IV"/>
</dbReference>
<dbReference type="Pfam" id="PF00817">
    <property type="entry name" value="IMS"/>
    <property type="match status" value="1"/>
</dbReference>
<comment type="subunit">
    <text evidence="3 16">Monomer.</text>
</comment>
<gene>
    <name evidence="16 18" type="primary">dinB</name>
    <name evidence="18" type="ORF">FRY97_17655</name>
</gene>
<dbReference type="InterPro" id="IPR001126">
    <property type="entry name" value="UmuC"/>
</dbReference>
<comment type="function">
    <text evidence="16">Poorly processive, error-prone DNA polymerase involved in untargeted mutagenesis. Copies undamaged DNA at stalled replication forks, which arise in vivo from mismatched or misaligned primer ends. These misaligned primers can be extended by PolIV. Exhibits no 3'-5' exonuclease (proofreading) activity. May be involved in translesional synthesis, in conjunction with the beta clamp from PolIII.</text>
</comment>
<dbReference type="GO" id="GO:0006261">
    <property type="term" value="P:DNA-templated DNA replication"/>
    <property type="evidence" value="ECO:0007669"/>
    <property type="project" value="UniProtKB-UniRule"/>
</dbReference>